<dbReference type="Pfam" id="PF05050">
    <property type="entry name" value="Methyltransf_21"/>
    <property type="match status" value="1"/>
</dbReference>
<keyword evidence="3" id="KW-1185">Reference proteome</keyword>
<evidence type="ECO:0000259" key="1">
    <source>
        <dbReference type="Pfam" id="PF05050"/>
    </source>
</evidence>
<name>A0A0E4A2C5_9BACT</name>
<dbReference type="Gene3D" id="3.40.50.150">
    <property type="entry name" value="Vaccinia Virus protein VP39"/>
    <property type="match status" value="1"/>
</dbReference>
<sequence>MAGRRKKFYGTLIHPGDLCFDVGANIGNRTAIFLALNARVVAVEPQPACVERLTRRFKDRITVIAKGLGAQEGELPIHIGSNSTLSSFSEEWIDTVQDRFAGYKWTETLTVPVTTLDQLIAAYGVPSFCKIDVEGFELQVLQGLTQPIPMLSLEYAVPEAKNNLVAAIDLLSSLATDVRFNYSPGESMRMAMPSFIPLPEFKEHINSQTFEQTLFGDVYVKSLF</sequence>
<dbReference type="PANTHER" id="PTHR34203">
    <property type="entry name" value="METHYLTRANSFERASE, FKBM FAMILY PROTEIN"/>
    <property type="match status" value="1"/>
</dbReference>
<dbReference type="KEGG" id="srd:SD10_26230"/>
<dbReference type="PANTHER" id="PTHR34203:SF15">
    <property type="entry name" value="SLL1173 PROTEIN"/>
    <property type="match status" value="1"/>
</dbReference>
<dbReference type="STRING" id="1379870.SD10_26230"/>
<reference evidence="2 3" key="1">
    <citation type="journal article" date="2014" name="Curr. Microbiol.">
        <title>Spirosoma radiotolerans sp. nov., a gamma-radiation-resistant bacterium isolated from gamma ray-irradiated soil.</title>
        <authorList>
            <person name="Lee J.J."/>
            <person name="Srinivasan S."/>
            <person name="Lim S."/>
            <person name="Joe M."/>
            <person name="Im S."/>
            <person name="Bae S.I."/>
            <person name="Park K.R."/>
            <person name="Han J.H."/>
            <person name="Park S.H."/>
            <person name="Joo B.M."/>
            <person name="Park S.J."/>
            <person name="Kim M.K."/>
        </authorList>
    </citation>
    <scope>NUCLEOTIDE SEQUENCE [LARGE SCALE GENOMIC DNA]</scope>
    <source>
        <strain evidence="2 3">DG5A</strain>
    </source>
</reference>
<gene>
    <name evidence="2" type="ORF">SD10_26230</name>
</gene>
<dbReference type="AlphaFoldDB" id="A0A0E4A2C5"/>
<evidence type="ECO:0000313" key="2">
    <source>
        <dbReference type="EMBL" id="AKD58802.1"/>
    </source>
</evidence>
<dbReference type="InterPro" id="IPR006342">
    <property type="entry name" value="FkbM_mtfrase"/>
</dbReference>
<dbReference type="EMBL" id="CP010429">
    <property type="protein sequence ID" value="AKD58802.1"/>
    <property type="molecule type" value="Genomic_DNA"/>
</dbReference>
<organism evidence="2 3">
    <name type="scientific">Spirosoma radiotolerans</name>
    <dbReference type="NCBI Taxonomy" id="1379870"/>
    <lineage>
        <taxon>Bacteria</taxon>
        <taxon>Pseudomonadati</taxon>
        <taxon>Bacteroidota</taxon>
        <taxon>Cytophagia</taxon>
        <taxon>Cytophagales</taxon>
        <taxon>Cytophagaceae</taxon>
        <taxon>Spirosoma</taxon>
    </lineage>
</organism>
<dbReference type="SUPFAM" id="SSF53335">
    <property type="entry name" value="S-adenosyl-L-methionine-dependent methyltransferases"/>
    <property type="match status" value="1"/>
</dbReference>
<dbReference type="InterPro" id="IPR052514">
    <property type="entry name" value="SAM-dependent_MTase"/>
</dbReference>
<protein>
    <recommendedName>
        <fullName evidence="1">Methyltransferase FkbM domain-containing protein</fullName>
    </recommendedName>
</protein>
<dbReference type="Proteomes" id="UP000033054">
    <property type="component" value="Chromosome"/>
</dbReference>
<evidence type="ECO:0000313" key="3">
    <source>
        <dbReference type="Proteomes" id="UP000033054"/>
    </source>
</evidence>
<proteinExistence type="predicted"/>
<dbReference type="HOGENOM" id="CLU_095342_0_0_10"/>
<dbReference type="PATRIC" id="fig|1379870.5.peg.5667"/>
<accession>A0A0E4A2C5</accession>
<dbReference type="InterPro" id="IPR029063">
    <property type="entry name" value="SAM-dependent_MTases_sf"/>
</dbReference>
<dbReference type="NCBIfam" id="TIGR01444">
    <property type="entry name" value="fkbM_fam"/>
    <property type="match status" value="1"/>
</dbReference>
<feature type="domain" description="Methyltransferase FkbM" evidence="1">
    <location>
        <begin position="21"/>
        <end position="144"/>
    </location>
</feature>